<name>A0AAW0D4W7_9AGAR</name>
<dbReference type="Proteomes" id="UP001383192">
    <property type="component" value="Unassembled WGS sequence"/>
</dbReference>
<reference evidence="1 2" key="1">
    <citation type="submission" date="2024-01" db="EMBL/GenBank/DDBJ databases">
        <title>A draft genome for a cacao thread blight-causing isolate of Paramarasmius palmivorus.</title>
        <authorList>
            <person name="Baruah I.K."/>
            <person name="Bukari Y."/>
            <person name="Amoako-Attah I."/>
            <person name="Meinhardt L.W."/>
            <person name="Bailey B.A."/>
            <person name="Cohen S.P."/>
        </authorList>
    </citation>
    <scope>NUCLEOTIDE SEQUENCE [LARGE SCALE GENOMIC DNA]</scope>
    <source>
        <strain evidence="1 2">GH-12</strain>
    </source>
</reference>
<comment type="caution">
    <text evidence="1">The sequence shown here is derived from an EMBL/GenBank/DDBJ whole genome shotgun (WGS) entry which is preliminary data.</text>
</comment>
<gene>
    <name evidence="1" type="ORF">VNI00_006069</name>
</gene>
<organism evidence="1 2">
    <name type="scientific">Paramarasmius palmivorus</name>
    <dbReference type="NCBI Taxonomy" id="297713"/>
    <lineage>
        <taxon>Eukaryota</taxon>
        <taxon>Fungi</taxon>
        <taxon>Dikarya</taxon>
        <taxon>Basidiomycota</taxon>
        <taxon>Agaricomycotina</taxon>
        <taxon>Agaricomycetes</taxon>
        <taxon>Agaricomycetidae</taxon>
        <taxon>Agaricales</taxon>
        <taxon>Marasmiineae</taxon>
        <taxon>Marasmiaceae</taxon>
        <taxon>Paramarasmius</taxon>
    </lineage>
</organism>
<protein>
    <submittedName>
        <fullName evidence="1">Uncharacterized protein</fullName>
    </submittedName>
</protein>
<accession>A0AAW0D4W7</accession>
<evidence type="ECO:0000313" key="2">
    <source>
        <dbReference type="Proteomes" id="UP001383192"/>
    </source>
</evidence>
<dbReference type="PANTHER" id="PTHR35043">
    <property type="entry name" value="TRANSCRIPTION FACTOR DOMAIN-CONTAINING PROTEIN"/>
    <property type="match status" value="1"/>
</dbReference>
<evidence type="ECO:0000313" key="1">
    <source>
        <dbReference type="EMBL" id="KAK7047741.1"/>
    </source>
</evidence>
<feature type="non-terminal residue" evidence="1">
    <location>
        <position position="248"/>
    </location>
</feature>
<sequence>MGGLALYDGDNFICLLWDRDSFDEYVDPEDRQFRRRGLHGLELRIAIRIEQGLGLGKITLDEPLLRYDEETAKELRGRYSCLLEYLLDTGYIHVSEEDIKDKGHTDGLLRTIAIVQTLWLIIQCCTRAARGLDVTAIEVVTLAHVALDIMMYFLWWNKPLRISCPFHILCTPRPPIRQNHDANRFENIRLRRKATTVLLDTISNLISGLSAAKTHIVEDYRLLASEKVFFFLRHPLPFAPLYPLAALL</sequence>
<dbReference type="EMBL" id="JAYKXP010000018">
    <property type="protein sequence ID" value="KAK7047741.1"/>
    <property type="molecule type" value="Genomic_DNA"/>
</dbReference>
<dbReference type="PANTHER" id="PTHR35043:SF7">
    <property type="entry name" value="TRANSCRIPTION FACTOR DOMAIN-CONTAINING PROTEIN"/>
    <property type="match status" value="1"/>
</dbReference>
<proteinExistence type="predicted"/>
<keyword evidence="2" id="KW-1185">Reference proteome</keyword>
<dbReference type="AlphaFoldDB" id="A0AAW0D4W7"/>